<dbReference type="InterPro" id="IPR002725">
    <property type="entry name" value="YgjP-like_metallopeptidase"/>
</dbReference>
<evidence type="ECO:0000313" key="2">
    <source>
        <dbReference type="Proteomes" id="UP000294882"/>
    </source>
</evidence>
<dbReference type="STRING" id="29559.NPL3_00215"/>
<name>A0A063YFL8_9BACT</name>
<dbReference type="RefSeq" id="WP_051599431.1">
    <property type="nucleotide sequence ID" value="NZ_JAQRAM010000002.1"/>
</dbReference>
<accession>A0A063YFL8</accession>
<dbReference type="Proteomes" id="UP000294882">
    <property type="component" value="Unassembled WGS sequence"/>
</dbReference>
<dbReference type="PANTHER" id="PTHR30399">
    <property type="entry name" value="UNCHARACTERIZED PROTEIN YGJP"/>
    <property type="match status" value="1"/>
</dbReference>
<dbReference type="Gene3D" id="3.30.2010.10">
    <property type="entry name" value="Metalloproteases ('zincins'), catalytic domain"/>
    <property type="match status" value="1"/>
</dbReference>
<dbReference type="Pfam" id="PF01863">
    <property type="entry name" value="YgjP-like"/>
    <property type="match status" value="1"/>
</dbReference>
<sequence length="238" mass="28689">MVLKEVIDNFLVEGKICPVKVIITDNKKTYFESKDGMYILKVNTFDFHKKEIENFVSRSITSFKFQKSKTKPSLEVNLIEKYFYLFGEKITYFVSNNKLNFSFEDELITFNNIEEEDDIKIEKTLWNWMRQKLEEKLNFLILKHFFIICPKKKIDDLTIKIIKKKTAWGTNYVIENQIIFSQYLALFEPYIIEYVVVHELVHFNFPNHSKEFWASVKNILPDYKKRKSNLNNHIFKYN</sequence>
<reference evidence="1 2" key="1">
    <citation type="submission" date="2019-03" db="EMBL/GenBank/DDBJ databases">
        <title>Genomic Encyclopedia of Archaeal and Bacterial Type Strains, Phase II (KMG-II): from individual species to whole genera.</title>
        <authorList>
            <person name="Goeker M."/>
        </authorList>
    </citation>
    <scope>NUCLEOTIDE SEQUENCE [LARGE SCALE GENOMIC DNA]</scope>
    <source>
        <strain evidence="1 2">ATCC 25591</strain>
    </source>
</reference>
<evidence type="ECO:0000313" key="1">
    <source>
        <dbReference type="EMBL" id="TDU96799.1"/>
    </source>
</evidence>
<dbReference type="InterPro" id="IPR053136">
    <property type="entry name" value="UTP_pyrophosphatase-like"/>
</dbReference>
<comment type="caution">
    <text evidence="1">The sequence shown here is derived from an EMBL/GenBank/DDBJ whole genome shotgun (WGS) entry which is preliminary data.</text>
</comment>
<proteinExistence type="predicted"/>
<dbReference type="EMBL" id="SOCH01000004">
    <property type="protein sequence ID" value="TDU96799.1"/>
    <property type="molecule type" value="Genomic_DNA"/>
</dbReference>
<gene>
    <name evidence="1" type="ORF">JN03_0476</name>
</gene>
<dbReference type="PANTHER" id="PTHR30399:SF1">
    <property type="entry name" value="UTP PYROPHOSPHATASE"/>
    <property type="match status" value="1"/>
</dbReference>
<organism evidence="1 2">
    <name type="scientific">Metamycoplasma hyosynoviae</name>
    <dbReference type="NCBI Taxonomy" id="29559"/>
    <lineage>
        <taxon>Bacteria</taxon>
        <taxon>Bacillati</taxon>
        <taxon>Mycoplasmatota</taxon>
        <taxon>Mycoplasmoidales</taxon>
        <taxon>Metamycoplasmataceae</taxon>
        <taxon>Metamycoplasma</taxon>
    </lineage>
</organism>
<dbReference type="CDD" id="cd07344">
    <property type="entry name" value="M48_yhfN_like"/>
    <property type="match status" value="1"/>
</dbReference>
<dbReference type="AlphaFoldDB" id="A0A063YFL8"/>
<protein>
    <submittedName>
        <fullName evidence="1">Uncharacterized protein</fullName>
    </submittedName>
</protein>